<name>A0ABY7MA03_9CHLR</name>
<evidence type="ECO:0000313" key="3">
    <source>
        <dbReference type="Proteomes" id="UP001212803"/>
    </source>
</evidence>
<gene>
    <name evidence="2" type="ORF">O0235_07380</name>
</gene>
<dbReference type="Gene3D" id="3.40.50.720">
    <property type="entry name" value="NAD(P)-binding Rossmann-like Domain"/>
    <property type="match status" value="1"/>
</dbReference>
<dbReference type="SMART" id="SM00881">
    <property type="entry name" value="CoA_binding"/>
    <property type="match status" value="1"/>
</dbReference>
<dbReference type="RefSeq" id="WP_270057900.1">
    <property type="nucleotide sequence ID" value="NZ_CP115149.1"/>
</dbReference>
<reference evidence="2 3" key="1">
    <citation type="journal article" date="2023" name="ISME J.">
        <title>Thermophilic Dehalococcoidia with unusual traits shed light on an unexpected past.</title>
        <authorList>
            <person name="Palmer M."/>
            <person name="Covington J.K."/>
            <person name="Zhou E.M."/>
            <person name="Thomas S.C."/>
            <person name="Habib N."/>
            <person name="Seymour C.O."/>
            <person name="Lai D."/>
            <person name="Johnston J."/>
            <person name="Hashimi A."/>
            <person name="Jiao J.Y."/>
            <person name="Muok A.R."/>
            <person name="Liu L."/>
            <person name="Xian W.D."/>
            <person name="Zhi X.Y."/>
            <person name="Li M.M."/>
            <person name="Silva L.P."/>
            <person name="Bowen B.P."/>
            <person name="Louie K."/>
            <person name="Briegel A."/>
            <person name="Pett-Ridge J."/>
            <person name="Weber P.K."/>
            <person name="Tocheva E.I."/>
            <person name="Woyke T."/>
            <person name="Northen T.R."/>
            <person name="Mayali X."/>
            <person name="Li W.J."/>
            <person name="Hedlund B.P."/>
        </authorList>
    </citation>
    <scope>NUCLEOTIDE SEQUENCE [LARGE SCALE GENOMIC DNA]</scope>
    <source>
        <strain evidence="2 3">YIM 72310</strain>
    </source>
</reference>
<dbReference type="EMBL" id="CP115149">
    <property type="protein sequence ID" value="WBL37387.1"/>
    <property type="molecule type" value="Genomic_DNA"/>
</dbReference>
<dbReference type="Proteomes" id="UP001212803">
    <property type="component" value="Chromosome"/>
</dbReference>
<protein>
    <submittedName>
        <fullName evidence="2">CoA-binding protein</fullName>
    </submittedName>
</protein>
<dbReference type="InterPro" id="IPR036291">
    <property type="entry name" value="NAD(P)-bd_dom_sf"/>
</dbReference>
<evidence type="ECO:0000259" key="1">
    <source>
        <dbReference type="SMART" id="SM00881"/>
    </source>
</evidence>
<sequence>MASTADQAAIDVLMGAATIAVVGLDSREDRPAYRVAKYLQEAGYRIIPVHRGRFPADEILGEKAYASLRDVPGPVDVVDVFVRPADTDEVIDEAIAAGAKCVWLQEGITNDAGIERARAAGLAAIQDRCAKVVHSQEAPKRAGGQAAG</sequence>
<dbReference type="PANTHER" id="PTHR33303">
    <property type="entry name" value="CYTOPLASMIC PROTEIN-RELATED"/>
    <property type="match status" value="1"/>
</dbReference>
<organism evidence="2 3">
    <name type="scientific">Tepidiforma flava</name>
    <dbReference type="NCBI Taxonomy" id="3004094"/>
    <lineage>
        <taxon>Bacteria</taxon>
        <taxon>Bacillati</taxon>
        <taxon>Chloroflexota</taxon>
        <taxon>Tepidiformia</taxon>
        <taxon>Tepidiformales</taxon>
        <taxon>Tepidiformaceae</taxon>
        <taxon>Tepidiforma</taxon>
    </lineage>
</organism>
<dbReference type="PANTHER" id="PTHR33303:SF2">
    <property type="entry name" value="COA-BINDING DOMAIN-CONTAINING PROTEIN"/>
    <property type="match status" value="1"/>
</dbReference>
<dbReference type="InterPro" id="IPR003781">
    <property type="entry name" value="CoA-bd"/>
</dbReference>
<feature type="domain" description="CoA-binding" evidence="1">
    <location>
        <begin position="13"/>
        <end position="108"/>
    </location>
</feature>
<keyword evidence="3" id="KW-1185">Reference proteome</keyword>
<proteinExistence type="predicted"/>
<dbReference type="Pfam" id="PF13380">
    <property type="entry name" value="CoA_binding_2"/>
    <property type="match status" value="1"/>
</dbReference>
<evidence type="ECO:0000313" key="2">
    <source>
        <dbReference type="EMBL" id="WBL37387.1"/>
    </source>
</evidence>
<dbReference type="SUPFAM" id="SSF51735">
    <property type="entry name" value="NAD(P)-binding Rossmann-fold domains"/>
    <property type="match status" value="1"/>
</dbReference>
<accession>A0ABY7MA03</accession>